<evidence type="ECO:0000313" key="3">
    <source>
        <dbReference type="EMBL" id="KAK8149894.1"/>
    </source>
</evidence>
<feature type="region of interest" description="Disordered" evidence="1">
    <location>
        <begin position="349"/>
        <end position="410"/>
    </location>
</feature>
<feature type="compositionally biased region" description="Basic and acidic residues" evidence="1">
    <location>
        <begin position="369"/>
        <end position="399"/>
    </location>
</feature>
<accession>A0AAW0S5K0</accession>
<feature type="region of interest" description="Disordered" evidence="1">
    <location>
        <begin position="456"/>
        <end position="477"/>
    </location>
</feature>
<dbReference type="Proteomes" id="UP001397290">
    <property type="component" value="Unassembled WGS sequence"/>
</dbReference>
<protein>
    <recommendedName>
        <fullName evidence="5">Peptidase M43 pregnancy-associated plasma-A domain-containing protein</fullName>
    </recommendedName>
</protein>
<dbReference type="SUPFAM" id="SSF55486">
    <property type="entry name" value="Metalloproteases ('zincins'), catalytic domain"/>
    <property type="match status" value="1"/>
</dbReference>
<dbReference type="EMBL" id="JAAHCF010000034">
    <property type="protein sequence ID" value="KAK8149894.1"/>
    <property type="molecule type" value="Genomic_DNA"/>
</dbReference>
<feature type="compositionally biased region" description="Low complexity" evidence="1">
    <location>
        <begin position="357"/>
        <end position="368"/>
    </location>
</feature>
<name>A0AAW0S5K0_9HYPO</name>
<reference evidence="3 4" key="1">
    <citation type="submission" date="2020-02" db="EMBL/GenBank/DDBJ databases">
        <title>Comparative genomics of the hypocrealean fungal genus Beauvera.</title>
        <authorList>
            <person name="Showalter D.N."/>
            <person name="Bushley K.E."/>
            <person name="Rehner S.A."/>
        </authorList>
    </citation>
    <scope>NUCLEOTIDE SEQUENCE [LARGE SCALE GENOMIC DNA]</scope>
    <source>
        <strain evidence="3 4">ARSEF4384</strain>
    </source>
</reference>
<feature type="region of interest" description="Disordered" evidence="1">
    <location>
        <begin position="511"/>
        <end position="544"/>
    </location>
</feature>
<evidence type="ECO:0000313" key="4">
    <source>
        <dbReference type="Proteomes" id="UP001397290"/>
    </source>
</evidence>
<feature type="signal peptide" evidence="2">
    <location>
        <begin position="1"/>
        <end position="21"/>
    </location>
</feature>
<dbReference type="PROSITE" id="PS51257">
    <property type="entry name" value="PROKAR_LIPOPROTEIN"/>
    <property type="match status" value="1"/>
</dbReference>
<keyword evidence="2" id="KW-0732">Signal</keyword>
<evidence type="ECO:0000256" key="2">
    <source>
        <dbReference type="SAM" id="SignalP"/>
    </source>
</evidence>
<proteinExistence type="predicted"/>
<evidence type="ECO:0000256" key="1">
    <source>
        <dbReference type="SAM" id="MobiDB-lite"/>
    </source>
</evidence>
<feature type="compositionally biased region" description="Basic and acidic residues" evidence="1">
    <location>
        <begin position="511"/>
        <end position="535"/>
    </location>
</feature>
<comment type="caution">
    <text evidence="3">The sequence shown here is derived from an EMBL/GenBank/DDBJ whole genome shotgun (WGS) entry which is preliminary data.</text>
</comment>
<sequence length="581" mass="67537">MLPNFRLVATGLGALAACAQALNMTNFTIDEVGCGTPSLSLEQWTHSEEILAQGKNTTKRQEAQRHRIPVHITVLAKNSTVNGGNIHDSQIQQVLDQVNKFYSYGFYLDTSVDTIHRHTRPDLFHPESGKFTGDFYDIQRQYHRGEGDYASLNIIFLFRLGDSYKVETVTQQLPNGGTWTSTSSSSGGVMGRSTIPSAEIWKYSNALDLEKSDGMVVSSAIIPDIAYKGYGGSLATFAHEFGHWVGLLHTDHSDLKDTWGNKVLCDPNNDGMKDTPTHMLDDNLKRTMQSCPERGTVNTCQHLDSRSDPIYNLMVSMKFGCEVDGLTNDQILRTLDVYREFRMPYKQKMQQQGRWVQPQGQQPQGQQPQEKETQEKEPQEKETQEKETQEKETQEKETQDQQPQNEQGDWRQQEIARLQSKSDKAWDKFHREQANHRQQVKQTGQRSLDDCFNQVDQEHQRRGKSISESMRKKYNQLQADRDGVRKWLERYRQQPQYRQWAEEEWNRQENDFAARRQGYRQEERGRWQGLERDSRQNQQSCRRWAQEEEARGVRELEKWEKESVKILQDNDSRAQQYINSL</sequence>
<dbReference type="AlphaFoldDB" id="A0AAW0S5K0"/>
<organism evidence="3 4">
    <name type="scientific">Beauveria asiatica</name>
    <dbReference type="NCBI Taxonomy" id="1069075"/>
    <lineage>
        <taxon>Eukaryota</taxon>
        <taxon>Fungi</taxon>
        <taxon>Dikarya</taxon>
        <taxon>Ascomycota</taxon>
        <taxon>Pezizomycotina</taxon>
        <taxon>Sordariomycetes</taxon>
        <taxon>Hypocreomycetidae</taxon>
        <taxon>Hypocreales</taxon>
        <taxon>Cordycipitaceae</taxon>
        <taxon>Beauveria</taxon>
    </lineage>
</organism>
<gene>
    <name evidence="3" type="ORF">G3M48_005181</name>
</gene>
<keyword evidence="4" id="KW-1185">Reference proteome</keyword>
<feature type="chain" id="PRO_5043575674" description="Peptidase M43 pregnancy-associated plasma-A domain-containing protein" evidence="2">
    <location>
        <begin position="22"/>
        <end position="581"/>
    </location>
</feature>
<evidence type="ECO:0008006" key="5">
    <source>
        <dbReference type="Google" id="ProtNLM"/>
    </source>
</evidence>
<dbReference type="InterPro" id="IPR024079">
    <property type="entry name" value="MetalloPept_cat_dom_sf"/>
</dbReference>
<dbReference type="GO" id="GO:0008237">
    <property type="term" value="F:metallopeptidase activity"/>
    <property type="evidence" value="ECO:0007669"/>
    <property type="project" value="InterPro"/>
</dbReference>
<dbReference type="Gene3D" id="3.40.390.10">
    <property type="entry name" value="Collagenase (Catalytic Domain)"/>
    <property type="match status" value="1"/>
</dbReference>